<dbReference type="Proteomes" id="UP000238206">
    <property type="component" value="Unassembled WGS sequence"/>
</dbReference>
<accession>A0A2S8IUL8</accession>
<organism evidence="3 4">
    <name type="scientific">Burkholderia cepacia</name>
    <name type="common">Pseudomonas cepacia</name>
    <dbReference type="NCBI Taxonomy" id="292"/>
    <lineage>
        <taxon>Bacteria</taxon>
        <taxon>Pseudomonadati</taxon>
        <taxon>Pseudomonadota</taxon>
        <taxon>Betaproteobacteria</taxon>
        <taxon>Burkholderiales</taxon>
        <taxon>Burkholderiaceae</taxon>
        <taxon>Burkholderia</taxon>
        <taxon>Burkholderia cepacia complex</taxon>
    </lineage>
</organism>
<dbReference type="EMBL" id="PUIQ01000014">
    <property type="protein sequence ID" value="PQP18443.1"/>
    <property type="molecule type" value="Genomic_DNA"/>
</dbReference>
<comment type="caution">
    <text evidence="3">The sequence shown here is derived from an EMBL/GenBank/DDBJ whole genome shotgun (WGS) entry which is preliminary data.</text>
</comment>
<evidence type="ECO:0000259" key="2">
    <source>
        <dbReference type="PROSITE" id="PS50914"/>
    </source>
</evidence>
<evidence type="ECO:0000256" key="1">
    <source>
        <dbReference type="SAM" id="Phobius"/>
    </source>
</evidence>
<keyword evidence="1" id="KW-0472">Membrane</keyword>
<feature type="transmembrane region" description="Helical" evidence="1">
    <location>
        <begin position="43"/>
        <end position="63"/>
    </location>
</feature>
<feature type="domain" description="BON" evidence="2">
    <location>
        <begin position="79"/>
        <end position="147"/>
    </location>
</feature>
<name>A0A2S8IUL8_BURCE</name>
<keyword evidence="1" id="KW-1133">Transmembrane helix</keyword>
<keyword evidence="1" id="KW-0812">Transmembrane</keyword>
<dbReference type="Gene3D" id="3.30.1340.30">
    <property type="match status" value="1"/>
</dbReference>
<dbReference type="AlphaFoldDB" id="A0A2S8IUL8"/>
<dbReference type="PROSITE" id="PS50914">
    <property type="entry name" value="BON"/>
    <property type="match status" value="1"/>
</dbReference>
<dbReference type="InterPro" id="IPR014004">
    <property type="entry name" value="Transpt-assoc_nodulatn_dom_bac"/>
</dbReference>
<dbReference type="PANTHER" id="PTHR34606:SF15">
    <property type="entry name" value="BON DOMAIN-CONTAINING PROTEIN"/>
    <property type="match status" value="1"/>
</dbReference>
<dbReference type="PANTHER" id="PTHR34606">
    <property type="entry name" value="BON DOMAIN-CONTAINING PROTEIN"/>
    <property type="match status" value="1"/>
</dbReference>
<sequence length="177" mass="18101">MPIEPYVSIPGDRACCSDQVVHTTHWRQLVKRILSSHTSIRTALIAVGLVAGLGTGAACFAAGESSMSKTASSVGTAIDDTAIAAKVEARLMGEEGLGKSDISVTTVDGVVTLDGTVSSLHAKSVAESAARSVDGVQRVSDNLAVPVDAGKPAKPGAVAKTERAVSDSWITTKVKSK</sequence>
<dbReference type="Pfam" id="PF04972">
    <property type="entry name" value="BON"/>
    <property type="match status" value="1"/>
</dbReference>
<reference evidence="3 4" key="1">
    <citation type="submission" date="2018-02" db="EMBL/GenBank/DDBJ databases">
        <title>Draft genome sequencing of Burkholderia cepacia Y14-15.</title>
        <authorList>
            <person name="Zheng B.-X."/>
        </authorList>
    </citation>
    <scope>NUCLEOTIDE SEQUENCE [LARGE SCALE GENOMIC DNA]</scope>
    <source>
        <strain evidence="3 4">Y14-15</strain>
    </source>
</reference>
<evidence type="ECO:0000313" key="3">
    <source>
        <dbReference type="EMBL" id="PQP18443.1"/>
    </source>
</evidence>
<dbReference type="SMART" id="SM00749">
    <property type="entry name" value="BON"/>
    <property type="match status" value="1"/>
</dbReference>
<dbReference type="InterPro" id="IPR007055">
    <property type="entry name" value="BON_dom"/>
</dbReference>
<evidence type="ECO:0000313" key="4">
    <source>
        <dbReference type="Proteomes" id="UP000238206"/>
    </source>
</evidence>
<proteinExistence type="predicted"/>
<protein>
    <submittedName>
        <fullName evidence="3">BON domain-containing protein</fullName>
    </submittedName>
</protein>
<gene>
    <name evidence="3" type="ORF">C5615_13160</name>
</gene>
<dbReference type="InterPro" id="IPR051686">
    <property type="entry name" value="Lipoprotein_DolP"/>
</dbReference>